<dbReference type="RefSeq" id="WP_065814365.1">
    <property type="nucleotide sequence ID" value="NZ_LN614827.1"/>
</dbReference>
<keyword evidence="3" id="KW-1185">Reference proteome</keyword>
<proteinExistence type="predicted"/>
<keyword evidence="1" id="KW-1133">Transmembrane helix</keyword>
<feature type="transmembrane region" description="Helical" evidence="1">
    <location>
        <begin position="703"/>
        <end position="735"/>
    </location>
</feature>
<gene>
    <name evidence="2" type="ORF">LFA_1510</name>
</gene>
<accession>A0A098G4M9</accession>
<dbReference type="PROSITE" id="PS00383">
    <property type="entry name" value="TYR_PHOSPHATASE_1"/>
    <property type="match status" value="1"/>
</dbReference>
<evidence type="ECO:0000256" key="1">
    <source>
        <dbReference type="SAM" id="Phobius"/>
    </source>
</evidence>
<dbReference type="KEGG" id="lfa:LFA_1510"/>
<keyword evidence="1" id="KW-0812">Transmembrane</keyword>
<feature type="transmembrane region" description="Helical" evidence="1">
    <location>
        <begin position="675"/>
        <end position="697"/>
    </location>
</feature>
<dbReference type="HOGENOM" id="CLU_356733_0_0_6"/>
<dbReference type="EMBL" id="LN614827">
    <property type="protein sequence ID" value="CEG56926.1"/>
    <property type="molecule type" value="Genomic_DNA"/>
</dbReference>
<keyword evidence="1" id="KW-0472">Membrane</keyword>
<name>A0A098G4M9_9GAMM</name>
<evidence type="ECO:0000313" key="2">
    <source>
        <dbReference type="EMBL" id="CEG56926.1"/>
    </source>
</evidence>
<organism evidence="2 3">
    <name type="scientific">Legionella fallonii LLAP-10</name>
    <dbReference type="NCBI Taxonomy" id="1212491"/>
    <lineage>
        <taxon>Bacteria</taxon>
        <taxon>Pseudomonadati</taxon>
        <taxon>Pseudomonadota</taxon>
        <taxon>Gammaproteobacteria</taxon>
        <taxon>Legionellales</taxon>
        <taxon>Legionellaceae</taxon>
        <taxon>Legionella</taxon>
    </lineage>
</organism>
<dbReference type="InterPro" id="IPR016130">
    <property type="entry name" value="Tyr_Pase_AS"/>
</dbReference>
<dbReference type="Proteomes" id="UP000032430">
    <property type="component" value="Chromosome I"/>
</dbReference>
<reference evidence="3" key="1">
    <citation type="submission" date="2014-09" db="EMBL/GenBank/DDBJ databases">
        <authorList>
            <person name="Gomez-Valero L."/>
        </authorList>
    </citation>
    <scope>NUCLEOTIDE SEQUENCE [LARGE SCALE GENOMIC DNA]</scope>
    <source>
        <strain evidence="3">ATCC700992</strain>
    </source>
</reference>
<evidence type="ECO:0000313" key="3">
    <source>
        <dbReference type="Proteomes" id="UP000032430"/>
    </source>
</evidence>
<protein>
    <submittedName>
        <fullName evidence="2">Uncharacterized protein</fullName>
    </submittedName>
</protein>
<sequence length="786" mass="86456">MPREHSGHFKVLVTQKGNEHRLSPDTVQEKLQNGEIGYEAMSDLLRETNDAQFGIVSTLNKDNEWIRDATHAIPLEKRMSHDAPVIDANNTLLRCLSRLRPIDYAIDKKHGEKGKEIRDALKNRFGELSAEILKIAQGPGTDEEKHKQIHQKEKEFNTFLVEKLHEANLTQGCEKEEDAEKLLFHYRNLSSTLAPARTLVTLTYDKDAKILQRETQYPVTEKTEAQKETLNKLKVITPYPFKDESNSHTRQKIAFQEADSLFSDLIAQDDRALPAQARKTHLVSAKNAFIVKNELIEIEDEATLESPEAVDALNAKKEEDVLWLARMGSPVFVGKGEKSEVLQTHTRENLEQVRRTAAKKMGKDAESLNVHVTTLNTDSPLEHQSTIVDHVYQATRNNQDKKDNVSYVPTNPDGTFRVLDVAPELNFNEETQPSGSAPLQKATRLESVTKVMLAASCTANTISTVHCASGQDRTGTAVEKATQEWMKKRYDDKELDQSNIESMRAEGGNAAEITTHHVNGSPGMKTDSIANNFFDSKTTFSPRATEELYLSSAKTNKQNKIGDVAFLTKPSRLAVAEYNDHLEKFTANLAKAPRDDKEKQLIEKGKEVLKQVQSIAKDKPGELSSASLNDLTQVLATTNKSLMEAHEPKQSQENAKRLAALSHHVSGKSSSGWKALGIGLLTFASAVLVVAGVLAAIPTAGSSLLLAAVGVAGLAATVSAGAGVAAAGVTSAAMIHHGREKGLAKSISDFKNALSEIKTETQAKPEEVLEENLHEDIEDSRALRGV</sequence>
<dbReference type="AlphaFoldDB" id="A0A098G4M9"/>